<gene>
    <name evidence="1" type="ORF">SDC9_179892</name>
</gene>
<name>A0A645H811_9ZZZZ</name>
<dbReference type="AlphaFoldDB" id="A0A645H811"/>
<proteinExistence type="predicted"/>
<comment type="caution">
    <text evidence="1">The sequence shown here is derived from an EMBL/GenBank/DDBJ whole genome shotgun (WGS) entry which is preliminary data.</text>
</comment>
<evidence type="ECO:0000313" key="1">
    <source>
        <dbReference type="EMBL" id="MPN32414.1"/>
    </source>
</evidence>
<sequence>MWFVEILPRANGDNACRVNRLMAAEIVVANMVKIDRFRDAWHLINIAQETMQIEIVADAMLVAFEMRDIHRIKADECCPQANISLCKPITCQIAMLTEDLLQPRQRGKDVFYRVIIGLLTGSEARFIDAIVNVVINPAVQFVDLVAQFWGIVVPGFCPLRIERRIEHANDFSRFITDNRMVLFIPQDRHGDAAAVMGIGVQVKLIQKFVLI</sequence>
<accession>A0A645H811</accession>
<organism evidence="1">
    <name type="scientific">bioreactor metagenome</name>
    <dbReference type="NCBI Taxonomy" id="1076179"/>
    <lineage>
        <taxon>unclassified sequences</taxon>
        <taxon>metagenomes</taxon>
        <taxon>ecological metagenomes</taxon>
    </lineage>
</organism>
<dbReference type="EMBL" id="VSSQ01084410">
    <property type="protein sequence ID" value="MPN32414.1"/>
    <property type="molecule type" value="Genomic_DNA"/>
</dbReference>
<protein>
    <submittedName>
        <fullName evidence="1">Uncharacterized protein</fullName>
    </submittedName>
</protein>
<reference evidence="1" key="1">
    <citation type="submission" date="2019-08" db="EMBL/GenBank/DDBJ databases">
        <authorList>
            <person name="Kucharzyk K."/>
            <person name="Murdoch R.W."/>
            <person name="Higgins S."/>
            <person name="Loffler F."/>
        </authorList>
    </citation>
    <scope>NUCLEOTIDE SEQUENCE</scope>
</reference>